<keyword evidence="8" id="KW-1185">Reference proteome</keyword>
<organism evidence="7 8">
    <name type="scientific">Holothuria leucospilota</name>
    <name type="common">Black long sea cucumber</name>
    <name type="synonym">Mertensiothuria leucospilota</name>
    <dbReference type="NCBI Taxonomy" id="206669"/>
    <lineage>
        <taxon>Eukaryota</taxon>
        <taxon>Metazoa</taxon>
        <taxon>Echinodermata</taxon>
        <taxon>Eleutherozoa</taxon>
        <taxon>Echinozoa</taxon>
        <taxon>Holothuroidea</taxon>
        <taxon>Aspidochirotacea</taxon>
        <taxon>Aspidochirotida</taxon>
        <taxon>Holothuriidae</taxon>
        <taxon>Holothuria</taxon>
    </lineage>
</organism>
<protein>
    <submittedName>
        <fullName evidence="7">Transcription factor ETV7</fullName>
    </submittedName>
</protein>
<dbReference type="InterPro" id="IPR013761">
    <property type="entry name" value="SAM/pointed_sf"/>
</dbReference>
<dbReference type="Pfam" id="PF02198">
    <property type="entry name" value="SAM_PNT"/>
    <property type="match status" value="1"/>
</dbReference>
<comment type="similarity">
    <text evidence="1 3">Belongs to the ETS family.</text>
</comment>
<comment type="subcellular location">
    <subcellularLocation>
        <location evidence="3">Nucleus</location>
    </subcellularLocation>
</comment>
<feature type="domain" description="ETS" evidence="5">
    <location>
        <begin position="420"/>
        <end position="501"/>
    </location>
</feature>
<comment type="caution">
    <text evidence="7">The sequence shown here is derived from an EMBL/GenBank/DDBJ whole genome shotgun (WGS) entry which is preliminary data.</text>
</comment>
<dbReference type="SMART" id="SM00413">
    <property type="entry name" value="ETS"/>
    <property type="match status" value="1"/>
</dbReference>
<evidence type="ECO:0000259" key="5">
    <source>
        <dbReference type="PROSITE" id="PS50061"/>
    </source>
</evidence>
<feature type="compositionally biased region" description="Basic and acidic residues" evidence="4">
    <location>
        <begin position="519"/>
        <end position="529"/>
    </location>
</feature>
<dbReference type="Gene3D" id="1.10.150.50">
    <property type="entry name" value="Transcription Factor, Ets-1"/>
    <property type="match status" value="1"/>
</dbReference>
<dbReference type="EMBL" id="JAIZAY010000019">
    <property type="protein sequence ID" value="KAJ8024262.1"/>
    <property type="molecule type" value="Genomic_DNA"/>
</dbReference>
<dbReference type="PROSITE" id="PS51433">
    <property type="entry name" value="PNT"/>
    <property type="match status" value="1"/>
</dbReference>
<dbReference type="InterPro" id="IPR003118">
    <property type="entry name" value="Pointed_dom"/>
</dbReference>
<dbReference type="InterPro" id="IPR036390">
    <property type="entry name" value="WH_DNA-bd_sf"/>
</dbReference>
<dbReference type="AlphaFoldDB" id="A0A9Q0YKQ7"/>
<dbReference type="Proteomes" id="UP001152320">
    <property type="component" value="Chromosome 19"/>
</dbReference>
<feature type="compositionally biased region" description="Low complexity" evidence="4">
    <location>
        <begin position="577"/>
        <end position="588"/>
    </location>
</feature>
<feature type="compositionally biased region" description="Polar residues" evidence="4">
    <location>
        <begin position="280"/>
        <end position="301"/>
    </location>
</feature>
<feature type="region of interest" description="Disordered" evidence="4">
    <location>
        <begin position="577"/>
        <end position="628"/>
    </location>
</feature>
<reference evidence="7" key="1">
    <citation type="submission" date="2021-10" db="EMBL/GenBank/DDBJ databases">
        <title>Tropical sea cucumber genome reveals ecological adaptation and Cuvierian tubules defense mechanism.</title>
        <authorList>
            <person name="Chen T."/>
        </authorList>
    </citation>
    <scope>NUCLEOTIDE SEQUENCE</scope>
    <source>
        <strain evidence="7">Nanhai2018</strain>
        <tissue evidence="7">Muscle</tissue>
    </source>
</reference>
<dbReference type="PRINTS" id="PR00454">
    <property type="entry name" value="ETSDOMAIN"/>
</dbReference>
<sequence>MDLSLSSVHTDQLWKGKHPQTWTKGEVKQWLVWCKVEFSLDNVEVERFSMNGKALCILQRDAFLHRAPFAGDVLYEHLQQLLSRDGPMDRSTPSKVSFTSSSAGPLYTHLYFPTSRVHSPLEEKLQGPDGRTVLPHLNLTDYSNSEYRKQMELLQNADTALNLSIPERANSDSGNSSPGITEEDLPGPSTKHGPILSSTPQKCVPRTRSQEQVIAVAPKKRRYYLYDRKMDHFPRECSPPHSYSSPDRTCDGSKSTSALGLGGTGHSLPQQRHISEEVQSHNPKPTLPTQRKSDSAVSCSTEAHENDSEVFVDSPVQVTPVYHARPVCPSLGPLDSSGYMMNSQRTGALSSWGHVEQYSGSFLPEHYPLRGQARVRSESSSSENSYFLRQVNMESLRRSPSKDVSGPRSPACERIGKDCRLLWDFIIQLLAEDTYKPYISWEDKEKRIFRIHDQQKIAQLWGQQKNRTNMTYEKMSRALRYYYKMGIIQKEQGQKLTYRFLQDRKDIANAPRFSKFGKKQAEKRKESGRQDQTSPQMVTASTLSPSLSFSQSPTTCSSMVNHTFSYCLEPKNMSSVAGSSSSSSMLPSTEVASVASDSRRYIGTHYQSDKGCRDAEERRLTIKKEPTG</sequence>
<feature type="domain" description="PNT" evidence="6">
    <location>
        <begin position="1"/>
        <end position="85"/>
    </location>
</feature>
<keyword evidence="2 3" id="KW-0238">DNA-binding</keyword>
<feature type="compositionally biased region" description="Basic and acidic residues" evidence="4">
    <location>
        <begin position="607"/>
        <end position="628"/>
    </location>
</feature>
<gene>
    <name evidence="7" type="ORF">HOLleu_36948</name>
</gene>
<dbReference type="InterPro" id="IPR000418">
    <property type="entry name" value="Ets_dom"/>
</dbReference>
<evidence type="ECO:0000256" key="1">
    <source>
        <dbReference type="ARBA" id="ARBA00005562"/>
    </source>
</evidence>
<accession>A0A9Q0YKQ7</accession>
<feature type="region of interest" description="Disordered" evidence="4">
    <location>
        <begin position="166"/>
        <end position="211"/>
    </location>
</feature>
<proteinExistence type="inferred from homology"/>
<evidence type="ECO:0000256" key="2">
    <source>
        <dbReference type="ARBA" id="ARBA00023125"/>
    </source>
</evidence>
<dbReference type="PANTHER" id="PTHR11849">
    <property type="entry name" value="ETS"/>
    <property type="match status" value="1"/>
</dbReference>
<evidence type="ECO:0000313" key="8">
    <source>
        <dbReference type="Proteomes" id="UP001152320"/>
    </source>
</evidence>
<name>A0A9Q0YKQ7_HOLLE</name>
<dbReference type="PROSITE" id="PS00346">
    <property type="entry name" value="ETS_DOMAIN_2"/>
    <property type="match status" value="1"/>
</dbReference>
<evidence type="ECO:0000256" key="3">
    <source>
        <dbReference type="RuleBase" id="RU004019"/>
    </source>
</evidence>
<feature type="region of interest" description="Disordered" evidence="4">
    <location>
        <begin position="234"/>
        <end position="308"/>
    </location>
</feature>
<dbReference type="GO" id="GO:0000981">
    <property type="term" value="F:DNA-binding transcription factor activity, RNA polymerase II-specific"/>
    <property type="evidence" value="ECO:0007669"/>
    <property type="project" value="TreeGrafter"/>
</dbReference>
<evidence type="ECO:0000313" key="7">
    <source>
        <dbReference type="EMBL" id="KAJ8024262.1"/>
    </source>
</evidence>
<dbReference type="SMART" id="SM00251">
    <property type="entry name" value="SAM_PNT"/>
    <property type="match status" value="1"/>
</dbReference>
<feature type="region of interest" description="Disordered" evidence="4">
    <location>
        <begin position="512"/>
        <end position="555"/>
    </location>
</feature>
<dbReference type="Pfam" id="PF00178">
    <property type="entry name" value="Ets"/>
    <property type="match status" value="1"/>
</dbReference>
<dbReference type="SUPFAM" id="SSF47769">
    <property type="entry name" value="SAM/Pointed domain"/>
    <property type="match status" value="1"/>
</dbReference>
<dbReference type="PROSITE" id="PS50061">
    <property type="entry name" value="ETS_DOMAIN_3"/>
    <property type="match status" value="1"/>
</dbReference>
<evidence type="ECO:0000256" key="4">
    <source>
        <dbReference type="SAM" id="MobiDB-lite"/>
    </source>
</evidence>
<evidence type="ECO:0000259" key="6">
    <source>
        <dbReference type="PROSITE" id="PS51433"/>
    </source>
</evidence>
<dbReference type="OrthoDB" id="10042983at2759"/>
<feature type="compositionally biased region" description="Polar residues" evidence="4">
    <location>
        <begin position="241"/>
        <end position="258"/>
    </location>
</feature>
<dbReference type="GO" id="GO:0030154">
    <property type="term" value="P:cell differentiation"/>
    <property type="evidence" value="ECO:0007669"/>
    <property type="project" value="TreeGrafter"/>
</dbReference>
<keyword evidence="3" id="KW-0539">Nucleus</keyword>
<dbReference type="GO" id="GO:0043565">
    <property type="term" value="F:sequence-specific DNA binding"/>
    <property type="evidence" value="ECO:0007669"/>
    <property type="project" value="InterPro"/>
</dbReference>
<dbReference type="Gene3D" id="1.10.10.10">
    <property type="entry name" value="Winged helix-like DNA-binding domain superfamily/Winged helix DNA-binding domain"/>
    <property type="match status" value="1"/>
</dbReference>
<dbReference type="GO" id="GO:0005634">
    <property type="term" value="C:nucleus"/>
    <property type="evidence" value="ECO:0007669"/>
    <property type="project" value="UniProtKB-SubCell"/>
</dbReference>
<dbReference type="InterPro" id="IPR036388">
    <property type="entry name" value="WH-like_DNA-bd_sf"/>
</dbReference>
<dbReference type="InterPro" id="IPR046328">
    <property type="entry name" value="ETS_fam"/>
</dbReference>
<dbReference type="PANTHER" id="PTHR11849:SF201">
    <property type="entry name" value="ETS DNA-BINDING PROTEIN POKKURI"/>
    <property type="match status" value="1"/>
</dbReference>
<feature type="compositionally biased region" description="Low complexity" evidence="4">
    <location>
        <begin position="539"/>
        <end position="555"/>
    </location>
</feature>
<dbReference type="SUPFAM" id="SSF46785">
    <property type="entry name" value="Winged helix' DNA-binding domain"/>
    <property type="match status" value="1"/>
</dbReference>